<reference evidence="2 3" key="1">
    <citation type="submission" date="2020-07" db="EMBL/GenBank/DDBJ databases">
        <title>Genomic Encyclopedia of Type Strains, Phase IV (KMG-V): Genome sequencing to study the core and pangenomes of soil and plant-associated prokaryotes.</title>
        <authorList>
            <person name="Whitman W."/>
        </authorList>
    </citation>
    <scope>NUCLEOTIDE SEQUENCE [LARGE SCALE GENOMIC DNA]</scope>
    <source>
        <strain evidence="2 3">M8UP22</strain>
    </source>
</reference>
<dbReference type="AlphaFoldDB" id="A0A852VG91"/>
<feature type="transmembrane region" description="Helical" evidence="1">
    <location>
        <begin position="12"/>
        <end position="32"/>
    </location>
</feature>
<keyword evidence="1" id="KW-0472">Membrane</keyword>
<name>A0A852VG91_9BACT</name>
<evidence type="ECO:0000313" key="2">
    <source>
        <dbReference type="EMBL" id="NYF90241.1"/>
    </source>
</evidence>
<evidence type="ECO:0000256" key="1">
    <source>
        <dbReference type="SAM" id="Phobius"/>
    </source>
</evidence>
<sequence>MSDMAGNISAFSTVWTYYIYGAFITVWTYYIYGAFINKKHRSSTTSLWDDGQRLLGCSCRLRQHNLGMNAASITDYVQALYSFFIAPLFGTVILGMLWKRATKAGGFGGYCRNRRFNRNVCLGAYEW</sequence>
<keyword evidence="1" id="KW-1133">Transmembrane helix</keyword>
<gene>
    <name evidence="2" type="ORF">HDF08_002308</name>
</gene>
<dbReference type="EMBL" id="JACCCU010000001">
    <property type="protein sequence ID" value="NYF90241.1"/>
    <property type="molecule type" value="Genomic_DNA"/>
</dbReference>
<keyword evidence="1" id="KW-0812">Transmembrane</keyword>
<evidence type="ECO:0000313" key="3">
    <source>
        <dbReference type="Proteomes" id="UP000564385"/>
    </source>
</evidence>
<feature type="transmembrane region" description="Helical" evidence="1">
    <location>
        <begin position="76"/>
        <end position="98"/>
    </location>
</feature>
<protein>
    <submittedName>
        <fullName evidence="2">Uncharacterized protein</fullName>
    </submittedName>
</protein>
<organism evidence="2 3">
    <name type="scientific">Tunturiibacter lichenicola</name>
    <dbReference type="NCBI Taxonomy" id="2051959"/>
    <lineage>
        <taxon>Bacteria</taxon>
        <taxon>Pseudomonadati</taxon>
        <taxon>Acidobacteriota</taxon>
        <taxon>Terriglobia</taxon>
        <taxon>Terriglobales</taxon>
        <taxon>Acidobacteriaceae</taxon>
        <taxon>Tunturiibacter</taxon>
    </lineage>
</organism>
<comment type="caution">
    <text evidence="2">The sequence shown here is derived from an EMBL/GenBank/DDBJ whole genome shotgun (WGS) entry which is preliminary data.</text>
</comment>
<accession>A0A852VG91</accession>
<proteinExistence type="predicted"/>
<dbReference type="Proteomes" id="UP000564385">
    <property type="component" value="Unassembled WGS sequence"/>
</dbReference>